<dbReference type="SUPFAM" id="SSF54637">
    <property type="entry name" value="Thioesterase/thiol ester dehydrase-isomerase"/>
    <property type="match status" value="1"/>
</dbReference>
<organism evidence="2 3">
    <name type="scientific">Pyricularia grisea</name>
    <name type="common">Crabgrass-specific blast fungus</name>
    <name type="synonym">Magnaporthe grisea</name>
    <dbReference type="NCBI Taxonomy" id="148305"/>
    <lineage>
        <taxon>Eukaryota</taxon>
        <taxon>Fungi</taxon>
        <taxon>Dikarya</taxon>
        <taxon>Ascomycota</taxon>
        <taxon>Pezizomycotina</taxon>
        <taxon>Sordariomycetes</taxon>
        <taxon>Sordariomycetidae</taxon>
        <taxon>Magnaporthales</taxon>
        <taxon>Pyriculariaceae</taxon>
        <taxon>Pyricularia</taxon>
    </lineage>
</organism>
<dbReference type="Gene3D" id="3.10.129.10">
    <property type="entry name" value="Hotdog Thioesterase"/>
    <property type="match status" value="1"/>
</dbReference>
<evidence type="ECO:0000259" key="1">
    <source>
        <dbReference type="Pfam" id="PF03061"/>
    </source>
</evidence>
<dbReference type="Pfam" id="PF03061">
    <property type="entry name" value="4HBT"/>
    <property type="match status" value="1"/>
</dbReference>
<reference evidence="3" key="3">
    <citation type="submission" date="2025-08" db="UniProtKB">
        <authorList>
            <consortium name="RefSeq"/>
        </authorList>
    </citation>
    <scope>IDENTIFICATION</scope>
    <source>
        <strain evidence="3">NI907</strain>
    </source>
</reference>
<dbReference type="PANTHER" id="PTHR47260">
    <property type="entry name" value="UPF0644 PROTEIN PB2B4.06"/>
    <property type="match status" value="1"/>
</dbReference>
<dbReference type="InterPro" id="IPR006683">
    <property type="entry name" value="Thioestr_dom"/>
</dbReference>
<feature type="domain" description="Thioesterase" evidence="1">
    <location>
        <begin position="107"/>
        <end position="186"/>
    </location>
</feature>
<dbReference type="AlphaFoldDB" id="A0A6P8AZ35"/>
<dbReference type="Proteomes" id="UP000515153">
    <property type="component" value="Chromosome VII"/>
</dbReference>
<gene>
    <name evidence="3" type="ORF">PgNI_10912</name>
</gene>
<dbReference type="PANTHER" id="PTHR47260:SF6">
    <property type="entry name" value="THIOESTERASE DOMAIN-CONTAINING PROTEIN"/>
    <property type="match status" value="1"/>
</dbReference>
<sequence length="203" mass="22786">MNPSVNNHMQHPEIRHFMRTRWCLKHLTPTVDDKSSNESTGLVVQVHSNRTVLPTKENQFVGETLNTPATIAAWVNIYPRPSPRLGFRIRQFISLVELRDGMTGFPGSLHGGAASLLVDEITGMHIASQRDPEQPINKGFRTAYLKTEYLKPIPVPGTVLVRSEIERVEGRKNWIKATIEDGKGQVLVKGEVLYVAVKEKAKL</sequence>
<evidence type="ECO:0000313" key="3">
    <source>
        <dbReference type="RefSeq" id="XP_030980173.1"/>
    </source>
</evidence>
<dbReference type="KEGG" id="pgri:PgNI_10912"/>
<dbReference type="InterPro" id="IPR029069">
    <property type="entry name" value="HotDog_dom_sf"/>
</dbReference>
<evidence type="ECO:0000313" key="2">
    <source>
        <dbReference type="Proteomes" id="UP000515153"/>
    </source>
</evidence>
<protein>
    <recommendedName>
        <fullName evidence="1">Thioesterase domain-containing protein</fullName>
    </recommendedName>
</protein>
<dbReference type="CDD" id="cd03443">
    <property type="entry name" value="PaaI_thioesterase"/>
    <property type="match status" value="1"/>
</dbReference>
<name>A0A6P8AZ35_PYRGI</name>
<dbReference type="RefSeq" id="XP_030980173.1">
    <property type="nucleotide sequence ID" value="XM_031130886.1"/>
</dbReference>
<proteinExistence type="predicted"/>
<dbReference type="GeneID" id="41965791"/>
<reference evidence="2 3" key="1">
    <citation type="journal article" date="2019" name="Mol. Biol. Evol.">
        <title>Blast fungal genomes show frequent chromosomal changes, gene gains and losses, and effector gene turnover.</title>
        <authorList>
            <person name="Gomez Luciano L.B."/>
            <person name="Jason Tsai I."/>
            <person name="Chuma I."/>
            <person name="Tosa Y."/>
            <person name="Chen Y.H."/>
            <person name="Li J.Y."/>
            <person name="Li M.Y."/>
            <person name="Jade Lu M.Y."/>
            <person name="Nakayashiki H."/>
            <person name="Li W.H."/>
        </authorList>
    </citation>
    <scope>NUCLEOTIDE SEQUENCE [LARGE SCALE GENOMIC DNA]</scope>
    <source>
        <strain evidence="2 3">NI907</strain>
    </source>
</reference>
<dbReference type="InterPro" id="IPR052061">
    <property type="entry name" value="PTE-AB_protein"/>
</dbReference>
<keyword evidence="2" id="KW-1185">Reference proteome</keyword>
<accession>A0A6P8AZ35</accession>
<reference evidence="3" key="2">
    <citation type="submission" date="2019-10" db="EMBL/GenBank/DDBJ databases">
        <authorList>
            <consortium name="NCBI Genome Project"/>
        </authorList>
    </citation>
    <scope>NUCLEOTIDE SEQUENCE</scope>
    <source>
        <strain evidence="3">NI907</strain>
    </source>
</reference>